<feature type="compositionally biased region" description="Pro residues" evidence="5">
    <location>
        <begin position="773"/>
        <end position="787"/>
    </location>
</feature>
<feature type="binding site" evidence="4">
    <location>
        <position position="520"/>
    </location>
    <ligand>
        <name>ATP</name>
        <dbReference type="ChEBI" id="CHEBI:30616"/>
    </ligand>
</feature>
<dbReference type="InterPro" id="IPR036537">
    <property type="entry name" value="Adaptor_Cbl_N_dom_sf"/>
</dbReference>
<feature type="compositionally biased region" description="Polar residues" evidence="5">
    <location>
        <begin position="803"/>
        <end position="822"/>
    </location>
</feature>
<sequence length="831" mass="92970">MPSPTLKTKEIKSGHTTSEPSSPVDALAGSIRFLHRHTGSDPMLAAPNISLSPSPPSTYRSLGASPSTSNLNHDALLGPAEIGLRGRSLHSFTAPHDSPLSSRETSVDSRASTDTNHSWRKFFSPRGWKSSPSKKHTPVPREQTEAFLRTKTRVELAVKSIADLVRIGIGVVAETGELIPAGLSIVASLLSSIWDAIDEVGSNRLACLRLAGRCADFLLAIYDEVHEMGNKVTAELAQPLRKLDSAFNSILDLMIELRDQPFWRRWVERDEIQAAIERCHESLNDCLFMFNFSILARIFRNVSSSSNQLVEATSSSLWSGSREFPQSKVLEDLNDDDGFRKLPRFSSSPPLADDLVITDAERIRERLRALQAHQNELDKAADIGDLRNLLSVALHAPSDHDMQKVLQVAGKDMPKAIRTLLAVLEGHGPNWKPTPGSAFQTQKQLPRTRAFTWPLDEKQESILDAEHIESDIVRLVDRNDTDLPSWTVEKGDVSFQELVGRGFFSNVFKGTWRHRAVAIKVLERTTQRDMFLSEIGVWKSLKHPNILRIYGASDPQQNVPWFLISPYMRNGTLTEYLKRLEWDGGMSMETSMVSEVMGDSSMPDMLRFMSEIAQGMAYMHSQNFVHGDLKGANVLLDDSLQCVIADFGHTKHKSQISYKDPKHAHGLRWQSPELMAERSFISKHTDVYAFSITCVEIVTMGSLPWPLLPDDVVRKTVLEEKGRPPYPVKLVKRLGIRSMLEQCWDDEFNERPTFSVIISDLENLRNGLAFYRPPTPSPPQHPIPLPDPDLILPNASQPIPIPSRSNTIRPSKHAQNSPQSPGDPSPKGHKR</sequence>
<keyword evidence="1" id="KW-0723">Serine/threonine-protein kinase</keyword>
<evidence type="ECO:0000313" key="8">
    <source>
        <dbReference type="Proteomes" id="UP000053593"/>
    </source>
</evidence>
<dbReference type="OrthoDB" id="1668230at2759"/>
<keyword evidence="1" id="KW-0418">Kinase</keyword>
<accession>A0A0D0CW98</accession>
<dbReference type="AlphaFoldDB" id="A0A0D0CW98"/>
<feature type="compositionally biased region" description="Polar residues" evidence="5">
    <location>
        <begin position="49"/>
        <end position="72"/>
    </location>
</feature>
<feature type="region of interest" description="Disordered" evidence="5">
    <location>
        <begin position="1"/>
        <end position="24"/>
    </location>
</feature>
<dbReference type="InterPro" id="IPR011009">
    <property type="entry name" value="Kinase-like_dom_sf"/>
</dbReference>
<dbReference type="InterPro" id="IPR050198">
    <property type="entry name" value="Non-receptor_tyrosine_kinases"/>
</dbReference>
<keyword evidence="8" id="KW-1185">Reference proteome</keyword>
<dbReference type="PANTHER" id="PTHR24418">
    <property type="entry name" value="TYROSINE-PROTEIN KINASE"/>
    <property type="match status" value="1"/>
</dbReference>
<evidence type="ECO:0000313" key="7">
    <source>
        <dbReference type="EMBL" id="KIK64037.1"/>
    </source>
</evidence>
<evidence type="ECO:0000259" key="6">
    <source>
        <dbReference type="PROSITE" id="PS50011"/>
    </source>
</evidence>
<dbReference type="GO" id="GO:0005524">
    <property type="term" value="F:ATP binding"/>
    <property type="evidence" value="ECO:0007669"/>
    <property type="project" value="UniProtKB-UniRule"/>
</dbReference>
<proteinExistence type="predicted"/>
<evidence type="ECO:0000256" key="2">
    <source>
        <dbReference type="ARBA" id="ARBA00022741"/>
    </source>
</evidence>
<dbReference type="Proteomes" id="UP000053593">
    <property type="component" value="Unassembled WGS sequence"/>
</dbReference>
<feature type="region of interest" description="Disordered" evidence="5">
    <location>
        <begin position="90"/>
        <end position="113"/>
    </location>
</feature>
<dbReference type="SMART" id="SM00220">
    <property type="entry name" value="S_TKc"/>
    <property type="match status" value="1"/>
</dbReference>
<dbReference type="EMBL" id="KN834762">
    <property type="protein sequence ID" value="KIK64037.1"/>
    <property type="molecule type" value="Genomic_DNA"/>
</dbReference>
<dbReference type="GO" id="GO:0007166">
    <property type="term" value="P:cell surface receptor signaling pathway"/>
    <property type="evidence" value="ECO:0007669"/>
    <property type="project" value="InterPro"/>
</dbReference>
<dbReference type="PRINTS" id="PR00109">
    <property type="entry name" value="TYRKINASE"/>
</dbReference>
<feature type="region of interest" description="Disordered" evidence="5">
    <location>
        <begin position="125"/>
        <end position="144"/>
    </location>
</feature>
<gene>
    <name evidence="7" type="ORF">GYMLUDRAFT_241258</name>
</gene>
<dbReference type="Gene3D" id="1.10.510.10">
    <property type="entry name" value="Transferase(Phosphotransferase) domain 1"/>
    <property type="match status" value="1"/>
</dbReference>
<feature type="region of interest" description="Disordered" evidence="5">
    <location>
        <begin position="769"/>
        <end position="831"/>
    </location>
</feature>
<feature type="region of interest" description="Disordered" evidence="5">
    <location>
        <begin position="44"/>
        <end position="74"/>
    </location>
</feature>
<organism evidence="7 8">
    <name type="scientific">Collybiopsis luxurians FD-317 M1</name>
    <dbReference type="NCBI Taxonomy" id="944289"/>
    <lineage>
        <taxon>Eukaryota</taxon>
        <taxon>Fungi</taxon>
        <taxon>Dikarya</taxon>
        <taxon>Basidiomycota</taxon>
        <taxon>Agaricomycotina</taxon>
        <taxon>Agaricomycetes</taxon>
        <taxon>Agaricomycetidae</taxon>
        <taxon>Agaricales</taxon>
        <taxon>Marasmiineae</taxon>
        <taxon>Omphalotaceae</taxon>
        <taxon>Collybiopsis</taxon>
        <taxon>Collybiopsis luxurians</taxon>
    </lineage>
</organism>
<keyword evidence="2 4" id="KW-0547">Nucleotide-binding</keyword>
<dbReference type="InterPro" id="IPR017441">
    <property type="entry name" value="Protein_kinase_ATP_BS"/>
</dbReference>
<evidence type="ECO:0000256" key="1">
    <source>
        <dbReference type="ARBA" id="ARBA00022527"/>
    </source>
</evidence>
<dbReference type="PROSITE" id="PS00107">
    <property type="entry name" value="PROTEIN_KINASE_ATP"/>
    <property type="match status" value="1"/>
</dbReference>
<evidence type="ECO:0000256" key="4">
    <source>
        <dbReference type="PROSITE-ProRule" id="PRU10141"/>
    </source>
</evidence>
<evidence type="ECO:0000256" key="5">
    <source>
        <dbReference type="SAM" id="MobiDB-lite"/>
    </source>
</evidence>
<dbReference type="InterPro" id="IPR008271">
    <property type="entry name" value="Ser/Thr_kinase_AS"/>
</dbReference>
<evidence type="ECO:0000256" key="3">
    <source>
        <dbReference type="ARBA" id="ARBA00022840"/>
    </source>
</evidence>
<keyword evidence="3 4" id="KW-0067">ATP-binding</keyword>
<reference evidence="7 8" key="1">
    <citation type="submission" date="2014-04" db="EMBL/GenBank/DDBJ databases">
        <title>Evolutionary Origins and Diversification of the Mycorrhizal Mutualists.</title>
        <authorList>
            <consortium name="DOE Joint Genome Institute"/>
            <consortium name="Mycorrhizal Genomics Consortium"/>
            <person name="Kohler A."/>
            <person name="Kuo A."/>
            <person name="Nagy L.G."/>
            <person name="Floudas D."/>
            <person name="Copeland A."/>
            <person name="Barry K.W."/>
            <person name="Cichocki N."/>
            <person name="Veneault-Fourrey C."/>
            <person name="LaButti K."/>
            <person name="Lindquist E.A."/>
            <person name="Lipzen A."/>
            <person name="Lundell T."/>
            <person name="Morin E."/>
            <person name="Murat C."/>
            <person name="Riley R."/>
            <person name="Ohm R."/>
            <person name="Sun H."/>
            <person name="Tunlid A."/>
            <person name="Henrissat B."/>
            <person name="Grigoriev I.V."/>
            <person name="Hibbett D.S."/>
            <person name="Martin F."/>
        </authorList>
    </citation>
    <scope>NUCLEOTIDE SEQUENCE [LARGE SCALE GENOMIC DNA]</scope>
    <source>
        <strain evidence="7 8">FD-317 M1</strain>
    </source>
</reference>
<feature type="domain" description="Protein kinase" evidence="6">
    <location>
        <begin position="493"/>
        <end position="771"/>
    </location>
</feature>
<feature type="compositionally biased region" description="Polar residues" evidence="5">
    <location>
        <begin position="99"/>
        <end position="113"/>
    </location>
</feature>
<keyword evidence="1" id="KW-0808">Transferase</keyword>
<dbReference type="Gene3D" id="1.20.930.20">
    <property type="entry name" value="Adaptor protein Cbl, N-terminal domain"/>
    <property type="match status" value="1"/>
</dbReference>
<dbReference type="CDD" id="cd21037">
    <property type="entry name" value="MLKL_NTD"/>
    <property type="match status" value="1"/>
</dbReference>
<dbReference type="HOGENOM" id="CLU_341323_0_0_1"/>
<dbReference type="InterPro" id="IPR001245">
    <property type="entry name" value="Ser-Thr/Tyr_kinase_cat_dom"/>
</dbReference>
<dbReference type="Pfam" id="PF07714">
    <property type="entry name" value="PK_Tyr_Ser-Thr"/>
    <property type="match status" value="1"/>
</dbReference>
<dbReference type="PROSITE" id="PS00108">
    <property type="entry name" value="PROTEIN_KINASE_ST"/>
    <property type="match status" value="1"/>
</dbReference>
<dbReference type="SUPFAM" id="SSF56112">
    <property type="entry name" value="Protein kinase-like (PK-like)"/>
    <property type="match status" value="1"/>
</dbReference>
<dbReference type="InterPro" id="IPR059179">
    <property type="entry name" value="MLKL-like_MCAfunc"/>
</dbReference>
<dbReference type="GO" id="GO:0004674">
    <property type="term" value="F:protein serine/threonine kinase activity"/>
    <property type="evidence" value="ECO:0007669"/>
    <property type="project" value="UniProtKB-KW"/>
</dbReference>
<name>A0A0D0CW98_9AGAR</name>
<dbReference type="PROSITE" id="PS50011">
    <property type="entry name" value="PROTEIN_KINASE_DOM"/>
    <property type="match status" value="1"/>
</dbReference>
<protein>
    <recommendedName>
        <fullName evidence="6">Protein kinase domain-containing protein</fullName>
    </recommendedName>
</protein>
<dbReference type="InterPro" id="IPR000719">
    <property type="entry name" value="Prot_kinase_dom"/>
</dbReference>